<dbReference type="RefSeq" id="WP_323281111.1">
    <property type="nucleotide sequence ID" value="NZ_JAYGGQ010000023.1"/>
</dbReference>
<dbReference type="InterPro" id="IPR009057">
    <property type="entry name" value="Homeodomain-like_sf"/>
</dbReference>
<evidence type="ECO:0000256" key="3">
    <source>
        <dbReference type="ARBA" id="ARBA00023163"/>
    </source>
</evidence>
<name>A0ABU5TBY0_9MICC</name>
<dbReference type="EMBL" id="JAYGGQ010000023">
    <property type="protein sequence ID" value="MEA5457202.1"/>
    <property type="molecule type" value="Genomic_DNA"/>
</dbReference>
<dbReference type="PANTHER" id="PTHR30055">
    <property type="entry name" value="HTH-TYPE TRANSCRIPTIONAL REGULATOR RUTR"/>
    <property type="match status" value="1"/>
</dbReference>
<sequence length="198" mass="21175">MPKVSEEHREAMRRRIQDAALACVGRKGFAAASMADIVAEAGLSAGAVYVYYRGKDQLTVDVGRRVLEERLAMLEVLGETRPVPPPHEVIPEIMAGLPKTEFFPGIALQVWGEAVHSGELADVARGIIADVTGRIAAYLEAWFESSRGLAGGAAQAEAERLAPAVVGLVQGYIVQFAFAGGDVEKRYLDSARALLEGL</sequence>
<dbReference type="InterPro" id="IPR050109">
    <property type="entry name" value="HTH-type_TetR-like_transc_reg"/>
</dbReference>
<dbReference type="PANTHER" id="PTHR30055:SF234">
    <property type="entry name" value="HTH-TYPE TRANSCRIPTIONAL REGULATOR BETI"/>
    <property type="match status" value="1"/>
</dbReference>
<evidence type="ECO:0000259" key="5">
    <source>
        <dbReference type="PROSITE" id="PS50977"/>
    </source>
</evidence>
<protein>
    <submittedName>
        <fullName evidence="6">TetR/AcrR family transcriptional regulator</fullName>
    </submittedName>
</protein>
<evidence type="ECO:0000256" key="1">
    <source>
        <dbReference type="ARBA" id="ARBA00023015"/>
    </source>
</evidence>
<proteinExistence type="predicted"/>
<keyword evidence="1" id="KW-0805">Transcription regulation</keyword>
<dbReference type="Pfam" id="PF00440">
    <property type="entry name" value="TetR_N"/>
    <property type="match status" value="1"/>
</dbReference>
<organism evidence="6 7">
    <name type="scientific">Sinomonas terricola</name>
    <dbReference type="NCBI Taxonomy" id="3110330"/>
    <lineage>
        <taxon>Bacteria</taxon>
        <taxon>Bacillati</taxon>
        <taxon>Actinomycetota</taxon>
        <taxon>Actinomycetes</taxon>
        <taxon>Micrococcales</taxon>
        <taxon>Micrococcaceae</taxon>
        <taxon>Sinomonas</taxon>
    </lineage>
</organism>
<dbReference type="Gene3D" id="1.10.357.10">
    <property type="entry name" value="Tetracycline Repressor, domain 2"/>
    <property type="match status" value="1"/>
</dbReference>
<dbReference type="Proteomes" id="UP001304769">
    <property type="component" value="Unassembled WGS sequence"/>
</dbReference>
<keyword evidence="7" id="KW-1185">Reference proteome</keyword>
<keyword evidence="3" id="KW-0804">Transcription</keyword>
<reference evidence="6 7" key="1">
    <citation type="submission" date="2023-12" db="EMBL/GenBank/DDBJ databases">
        <title>Sinomonas terricola sp. nov, isolated from litchi orchard soil in Guangdong, PR China.</title>
        <authorList>
            <person name="Jiaxin W."/>
            <person name="Yang Z."/>
            <person name="Honghui Z."/>
        </authorList>
    </citation>
    <scope>NUCLEOTIDE SEQUENCE [LARGE SCALE GENOMIC DNA]</scope>
    <source>
        <strain evidence="6 7">JGH33</strain>
    </source>
</reference>
<comment type="caution">
    <text evidence="6">The sequence shown here is derived from an EMBL/GenBank/DDBJ whole genome shotgun (WGS) entry which is preliminary data.</text>
</comment>
<accession>A0ABU5TBY0</accession>
<dbReference type="PRINTS" id="PR00455">
    <property type="entry name" value="HTHTETR"/>
</dbReference>
<gene>
    <name evidence="6" type="ORF">SPF06_20975</name>
</gene>
<dbReference type="SUPFAM" id="SSF46689">
    <property type="entry name" value="Homeodomain-like"/>
    <property type="match status" value="1"/>
</dbReference>
<evidence type="ECO:0000256" key="2">
    <source>
        <dbReference type="ARBA" id="ARBA00023125"/>
    </source>
</evidence>
<keyword evidence="2 4" id="KW-0238">DNA-binding</keyword>
<dbReference type="InterPro" id="IPR001647">
    <property type="entry name" value="HTH_TetR"/>
</dbReference>
<dbReference type="SUPFAM" id="SSF48498">
    <property type="entry name" value="Tetracyclin repressor-like, C-terminal domain"/>
    <property type="match status" value="1"/>
</dbReference>
<feature type="domain" description="HTH tetR-type" evidence="5">
    <location>
        <begin position="10"/>
        <end position="70"/>
    </location>
</feature>
<evidence type="ECO:0000313" key="6">
    <source>
        <dbReference type="EMBL" id="MEA5457202.1"/>
    </source>
</evidence>
<evidence type="ECO:0000313" key="7">
    <source>
        <dbReference type="Proteomes" id="UP001304769"/>
    </source>
</evidence>
<dbReference type="InterPro" id="IPR036271">
    <property type="entry name" value="Tet_transcr_reg_TetR-rel_C_sf"/>
</dbReference>
<dbReference type="PROSITE" id="PS50977">
    <property type="entry name" value="HTH_TETR_2"/>
    <property type="match status" value="1"/>
</dbReference>
<evidence type="ECO:0000256" key="4">
    <source>
        <dbReference type="PROSITE-ProRule" id="PRU00335"/>
    </source>
</evidence>
<feature type="DNA-binding region" description="H-T-H motif" evidence="4">
    <location>
        <begin position="33"/>
        <end position="52"/>
    </location>
</feature>